<dbReference type="Gene3D" id="3.40.47.10">
    <property type="match status" value="1"/>
</dbReference>
<evidence type="ECO:0000313" key="5">
    <source>
        <dbReference type="EMBL" id="CAF4382377.1"/>
    </source>
</evidence>
<dbReference type="Pfam" id="PF00109">
    <property type="entry name" value="ketoacyl-synt"/>
    <property type="match status" value="1"/>
</dbReference>
<dbReference type="SUPFAM" id="SSF53901">
    <property type="entry name" value="Thiolase-like"/>
    <property type="match status" value="1"/>
</dbReference>
<sequence>MRRGCFITHDMLDTFDPSFFGISESEAASVDPGYRLLRSKFVHLMDDAGIPIEQIKGSQTAVYIGQFSTDHQPNVGVYHAASRLSYHFDLHGPRIAIDTACSPSLQTIHLGIQTLRNGEATLAVVGGTNLNYRPET</sequence>
<comment type="caution">
    <text evidence="4">The sequence shown here is derived from an EMBL/GenBank/DDBJ whole genome shotgun (WGS) entry which is preliminary data.</text>
</comment>
<dbReference type="InterPro" id="IPR014030">
    <property type="entry name" value="Ketoacyl_synth_N"/>
</dbReference>
<dbReference type="PROSITE" id="PS52004">
    <property type="entry name" value="KS3_2"/>
    <property type="match status" value="1"/>
</dbReference>
<reference evidence="4" key="1">
    <citation type="submission" date="2021-02" db="EMBL/GenBank/DDBJ databases">
        <authorList>
            <person name="Nowell W R."/>
        </authorList>
    </citation>
    <scope>NUCLEOTIDE SEQUENCE</scope>
</reference>
<dbReference type="EMBL" id="CAJNOQ010024061">
    <property type="protein sequence ID" value="CAF1523320.1"/>
    <property type="molecule type" value="Genomic_DNA"/>
</dbReference>
<evidence type="ECO:0000313" key="4">
    <source>
        <dbReference type="EMBL" id="CAF1523320.1"/>
    </source>
</evidence>
<dbReference type="Proteomes" id="UP000663829">
    <property type="component" value="Unassembled WGS sequence"/>
</dbReference>
<dbReference type="SMART" id="SM00825">
    <property type="entry name" value="PKS_KS"/>
    <property type="match status" value="1"/>
</dbReference>
<feature type="non-terminal residue" evidence="4">
    <location>
        <position position="1"/>
    </location>
</feature>
<evidence type="ECO:0000256" key="2">
    <source>
        <dbReference type="ARBA" id="ARBA00022553"/>
    </source>
</evidence>
<dbReference type="EMBL" id="CAJOBC010089615">
    <property type="protein sequence ID" value="CAF4382377.1"/>
    <property type="molecule type" value="Genomic_DNA"/>
</dbReference>
<dbReference type="AlphaFoldDB" id="A0A815UXE1"/>
<dbReference type="InterPro" id="IPR050091">
    <property type="entry name" value="PKS_NRPS_Biosynth_Enz"/>
</dbReference>
<dbReference type="InterPro" id="IPR020841">
    <property type="entry name" value="PKS_Beta-ketoAc_synthase_dom"/>
</dbReference>
<keyword evidence="2" id="KW-0597">Phosphoprotein</keyword>
<evidence type="ECO:0000256" key="1">
    <source>
        <dbReference type="ARBA" id="ARBA00022450"/>
    </source>
</evidence>
<dbReference type="GO" id="GO:0004312">
    <property type="term" value="F:fatty acid synthase activity"/>
    <property type="evidence" value="ECO:0007669"/>
    <property type="project" value="TreeGrafter"/>
</dbReference>
<evidence type="ECO:0000259" key="3">
    <source>
        <dbReference type="PROSITE" id="PS52004"/>
    </source>
</evidence>
<dbReference type="OrthoDB" id="329835at2759"/>
<protein>
    <recommendedName>
        <fullName evidence="3">Ketosynthase family 3 (KS3) domain-containing protein</fullName>
    </recommendedName>
</protein>
<gene>
    <name evidence="4" type="ORF">GPM918_LOCUS37654</name>
    <name evidence="5" type="ORF">SRO942_LOCUS38423</name>
</gene>
<accession>A0A815UXE1</accession>
<dbReference type="PANTHER" id="PTHR43775">
    <property type="entry name" value="FATTY ACID SYNTHASE"/>
    <property type="match status" value="1"/>
</dbReference>
<dbReference type="GO" id="GO:0006633">
    <property type="term" value="P:fatty acid biosynthetic process"/>
    <property type="evidence" value="ECO:0007669"/>
    <property type="project" value="TreeGrafter"/>
</dbReference>
<dbReference type="Proteomes" id="UP000681722">
    <property type="component" value="Unassembled WGS sequence"/>
</dbReference>
<evidence type="ECO:0000313" key="6">
    <source>
        <dbReference type="Proteomes" id="UP000663829"/>
    </source>
</evidence>
<keyword evidence="1" id="KW-0596">Phosphopantetheine</keyword>
<dbReference type="PANTHER" id="PTHR43775:SF37">
    <property type="entry name" value="SI:DKEY-61P9.11"/>
    <property type="match status" value="1"/>
</dbReference>
<proteinExistence type="predicted"/>
<dbReference type="InterPro" id="IPR016039">
    <property type="entry name" value="Thiolase-like"/>
</dbReference>
<feature type="domain" description="Ketosynthase family 3 (KS3)" evidence="3">
    <location>
        <begin position="1"/>
        <end position="136"/>
    </location>
</feature>
<name>A0A815UXE1_9BILA</name>
<keyword evidence="6" id="KW-1185">Reference proteome</keyword>
<organism evidence="4 6">
    <name type="scientific">Didymodactylos carnosus</name>
    <dbReference type="NCBI Taxonomy" id="1234261"/>
    <lineage>
        <taxon>Eukaryota</taxon>
        <taxon>Metazoa</taxon>
        <taxon>Spiralia</taxon>
        <taxon>Gnathifera</taxon>
        <taxon>Rotifera</taxon>
        <taxon>Eurotatoria</taxon>
        <taxon>Bdelloidea</taxon>
        <taxon>Philodinida</taxon>
        <taxon>Philodinidae</taxon>
        <taxon>Didymodactylos</taxon>
    </lineage>
</organism>